<protein>
    <submittedName>
        <fullName evidence="1">Uncharacterized protein</fullName>
    </submittedName>
</protein>
<sequence length="60" mass="6927">MIPREARRAELDGWWLTCVGTVGGDRRRKRFEALLARNAKASDCRARLEERLATLLQELT</sequence>
<dbReference type="AlphaFoldDB" id="A0A3S0QFR9"/>
<organism evidence="1">
    <name type="scientific">Billgrantia gudaonensis</name>
    <dbReference type="NCBI Taxonomy" id="376427"/>
    <lineage>
        <taxon>Bacteria</taxon>
        <taxon>Pseudomonadati</taxon>
        <taxon>Pseudomonadota</taxon>
        <taxon>Gammaproteobacteria</taxon>
        <taxon>Oceanospirillales</taxon>
        <taxon>Halomonadaceae</taxon>
        <taxon>Billgrantia</taxon>
    </lineage>
</organism>
<accession>A0A3S0QFR9</accession>
<dbReference type="EMBL" id="RXHI01000019">
    <property type="protein sequence ID" value="RUA22314.1"/>
    <property type="molecule type" value="Genomic_DNA"/>
</dbReference>
<reference evidence="1" key="1">
    <citation type="submission" date="2018-12" db="EMBL/GenBank/DDBJ databases">
        <authorList>
            <person name="Jadhav K."/>
            <person name="Kushwaha B."/>
            <person name="Jadhav I."/>
        </authorList>
    </citation>
    <scope>NUCLEOTIDE SEQUENCE [LARGE SCALE GENOMIC DNA]</scope>
    <source>
        <strain evidence="1">SBS 10</strain>
    </source>
</reference>
<evidence type="ECO:0000313" key="1">
    <source>
        <dbReference type="EMBL" id="RUA22314.1"/>
    </source>
</evidence>
<gene>
    <name evidence="1" type="ORF">DSL92_06525</name>
</gene>
<proteinExistence type="predicted"/>
<comment type="caution">
    <text evidence="1">The sequence shown here is derived from an EMBL/GenBank/DDBJ whole genome shotgun (WGS) entry which is preliminary data.</text>
</comment>
<name>A0A3S0QFR9_9GAMM</name>